<dbReference type="PANTHER" id="PTHR43335:SF4">
    <property type="entry name" value="ABC TRANSPORTER, ATP-BINDING PROTEIN"/>
    <property type="match status" value="1"/>
</dbReference>
<evidence type="ECO:0000256" key="1">
    <source>
        <dbReference type="ARBA" id="ARBA00005417"/>
    </source>
</evidence>
<dbReference type="CDD" id="cd03230">
    <property type="entry name" value="ABC_DR_subfamily_A"/>
    <property type="match status" value="1"/>
</dbReference>
<keyword evidence="4 6" id="KW-0067">ATP-binding</keyword>
<organism evidence="6 7">
    <name type="scientific">Dokdonella fugitiva</name>
    <dbReference type="NCBI Taxonomy" id="328517"/>
    <lineage>
        <taxon>Bacteria</taxon>
        <taxon>Pseudomonadati</taxon>
        <taxon>Pseudomonadota</taxon>
        <taxon>Gammaproteobacteria</taxon>
        <taxon>Lysobacterales</taxon>
        <taxon>Rhodanobacteraceae</taxon>
        <taxon>Dokdonella</taxon>
    </lineage>
</organism>
<name>A0A4R2I9J9_9GAMM</name>
<keyword evidence="3" id="KW-0547">Nucleotide-binding</keyword>
<dbReference type="Gene3D" id="3.40.50.300">
    <property type="entry name" value="P-loop containing nucleotide triphosphate hydrolases"/>
    <property type="match status" value="1"/>
</dbReference>
<dbReference type="RefSeq" id="WP_199222733.1">
    <property type="nucleotide sequence ID" value="NZ_SLWQ01000003.1"/>
</dbReference>
<dbReference type="SMART" id="SM00382">
    <property type="entry name" value="AAA"/>
    <property type="match status" value="1"/>
</dbReference>
<accession>A0A4R2I9J9</accession>
<evidence type="ECO:0000259" key="5">
    <source>
        <dbReference type="PROSITE" id="PS50893"/>
    </source>
</evidence>
<evidence type="ECO:0000313" key="6">
    <source>
        <dbReference type="EMBL" id="TCO41113.1"/>
    </source>
</evidence>
<dbReference type="Pfam" id="PF00005">
    <property type="entry name" value="ABC_tran"/>
    <property type="match status" value="1"/>
</dbReference>
<gene>
    <name evidence="6" type="ORF">EV148_10332</name>
</gene>
<dbReference type="Proteomes" id="UP000294862">
    <property type="component" value="Unassembled WGS sequence"/>
</dbReference>
<sequence length="310" mass="32704">MTSPAPTLALVHAGRRLAGRAVVRGLDLELARGEVLGLLGVNGAGKTTTLRMIAGVLAPTSGSVRLAGEDLYEQPELARRRIGYLPETPPLHAELDTVEYLRFCARLHGVARGAVAAAVERAIERCELGELRRRPLGALSKGYRQRVGLAQAIVHEPELIVLDEPASGLDPVQALRLRELVRGLGREHAVVLSTHVLPDVSACCDRVAILHRGELRHVGDVHASATTSLRVGVTRALRADEWRALPMVAAAEPLDLAHWRVELAPGSSIDAFAAAVVAQGFGLTALGADALPLESTFLAIAASDAPAAAA</sequence>
<dbReference type="PROSITE" id="PS50893">
    <property type="entry name" value="ABC_TRANSPORTER_2"/>
    <property type="match status" value="1"/>
</dbReference>
<dbReference type="InterPro" id="IPR003593">
    <property type="entry name" value="AAA+_ATPase"/>
</dbReference>
<proteinExistence type="inferred from homology"/>
<dbReference type="EMBL" id="SLWQ01000003">
    <property type="protein sequence ID" value="TCO41113.1"/>
    <property type="molecule type" value="Genomic_DNA"/>
</dbReference>
<dbReference type="GO" id="GO:0005524">
    <property type="term" value="F:ATP binding"/>
    <property type="evidence" value="ECO:0007669"/>
    <property type="project" value="UniProtKB-KW"/>
</dbReference>
<protein>
    <submittedName>
        <fullName evidence="6">ABC-2 type transport system ATP-binding protein</fullName>
    </submittedName>
</protein>
<dbReference type="GO" id="GO:0016887">
    <property type="term" value="F:ATP hydrolysis activity"/>
    <property type="evidence" value="ECO:0007669"/>
    <property type="project" value="InterPro"/>
</dbReference>
<evidence type="ECO:0000256" key="3">
    <source>
        <dbReference type="ARBA" id="ARBA00022741"/>
    </source>
</evidence>
<keyword evidence="7" id="KW-1185">Reference proteome</keyword>
<comment type="caution">
    <text evidence="6">The sequence shown here is derived from an EMBL/GenBank/DDBJ whole genome shotgun (WGS) entry which is preliminary data.</text>
</comment>
<dbReference type="InterPro" id="IPR027417">
    <property type="entry name" value="P-loop_NTPase"/>
</dbReference>
<evidence type="ECO:0000313" key="7">
    <source>
        <dbReference type="Proteomes" id="UP000294862"/>
    </source>
</evidence>
<reference evidence="6 7" key="1">
    <citation type="journal article" date="2015" name="Stand. Genomic Sci.">
        <title>Genomic Encyclopedia of Bacterial and Archaeal Type Strains, Phase III: the genomes of soil and plant-associated and newly described type strains.</title>
        <authorList>
            <person name="Whitman W.B."/>
            <person name="Woyke T."/>
            <person name="Klenk H.P."/>
            <person name="Zhou Y."/>
            <person name="Lilburn T.G."/>
            <person name="Beck B.J."/>
            <person name="De Vos P."/>
            <person name="Vandamme P."/>
            <person name="Eisen J.A."/>
            <person name="Garrity G."/>
            <person name="Hugenholtz P."/>
            <person name="Kyrpides N.C."/>
        </authorList>
    </citation>
    <scope>NUCLEOTIDE SEQUENCE [LARGE SCALE GENOMIC DNA]</scope>
    <source>
        <strain evidence="6 7">A3</strain>
    </source>
</reference>
<feature type="domain" description="ABC transporter" evidence="5">
    <location>
        <begin position="8"/>
        <end position="237"/>
    </location>
</feature>
<evidence type="ECO:0000256" key="2">
    <source>
        <dbReference type="ARBA" id="ARBA00022448"/>
    </source>
</evidence>
<comment type="similarity">
    <text evidence="1">Belongs to the ABC transporter superfamily.</text>
</comment>
<keyword evidence="2" id="KW-0813">Transport</keyword>
<evidence type="ECO:0000256" key="4">
    <source>
        <dbReference type="ARBA" id="ARBA00022840"/>
    </source>
</evidence>
<dbReference type="InterPro" id="IPR003439">
    <property type="entry name" value="ABC_transporter-like_ATP-bd"/>
</dbReference>
<dbReference type="SUPFAM" id="SSF52540">
    <property type="entry name" value="P-loop containing nucleoside triphosphate hydrolases"/>
    <property type="match status" value="1"/>
</dbReference>
<dbReference type="PANTHER" id="PTHR43335">
    <property type="entry name" value="ABC TRANSPORTER, ATP-BINDING PROTEIN"/>
    <property type="match status" value="1"/>
</dbReference>
<dbReference type="AlphaFoldDB" id="A0A4R2I9J9"/>